<dbReference type="PANTHER" id="PTHR21496:SF0">
    <property type="entry name" value="RIESKE DOMAIN-CONTAINING PROTEIN"/>
    <property type="match status" value="1"/>
</dbReference>
<dbReference type="Gene3D" id="2.102.10.10">
    <property type="entry name" value="Rieske [2Fe-2S] iron-sulphur domain"/>
    <property type="match status" value="1"/>
</dbReference>
<evidence type="ECO:0000256" key="1">
    <source>
        <dbReference type="ARBA" id="ARBA00022714"/>
    </source>
</evidence>
<evidence type="ECO:0000256" key="4">
    <source>
        <dbReference type="ARBA" id="ARBA00023014"/>
    </source>
</evidence>
<reference evidence="8 9" key="1">
    <citation type="submission" date="2019-02" db="EMBL/GenBank/DDBJ databases">
        <title>Genomic Encyclopedia of Type Strains, Phase IV (KMG-IV): sequencing the most valuable type-strain genomes for metagenomic binning, comparative biology and taxonomic classification.</title>
        <authorList>
            <person name="Goeker M."/>
        </authorList>
    </citation>
    <scope>NUCLEOTIDE SEQUENCE [LARGE SCALE GENOMIC DNA]</scope>
    <source>
        <strain evidence="8 9">DSM 45622</strain>
    </source>
</reference>
<dbReference type="EMBL" id="SGXD01000005">
    <property type="protein sequence ID" value="RZS80002.1"/>
    <property type="molecule type" value="Genomic_DNA"/>
</dbReference>
<keyword evidence="1" id="KW-0001">2Fe-2S</keyword>
<keyword evidence="3" id="KW-0408">Iron</keyword>
<sequence length="296" mass="30845">MRLTSTLERSMEKVEDAGGLDRLATPLAGAVRSLASRSRTLTDLLHGVPLGHPAHPAIVLLPVGSFASATILDFVPGTGPAVPVLVTTGLASTVPAAAAGLVDWAELHPQQQRVGLVHATSNVVGATFYGLSLYARGRRRWGAARLYSLAGFSALMVGGYLGGHLSYRQSAGANHAEDVPHLVPGGWNDLCAIDDLPDGRPVEKHIGETSVMVVRRGKAIDVLSDKCSHLSGPLHEGRLSEEDGVACITCPWHGSTFALSDGRVVSGPATVKQHAFDVRVSSGVVQVRLPGASGDA</sequence>
<evidence type="ECO:0000313" key="8">
    <source>
        <dbReference type="EMBL" id="RZS80002.1"/>
    </source>
</evidence>
<protein>
    <submittedName>
        <fullName evidence="8">Nitrite reductase/ring-hydroxylating ferredoxin subunit</fullName>
    </submittedName>
</protein>
<evidence type="ECO:0000256" key="3">
    <source>
        <dbReference type="ARBA" id="ARBA00023004"/>
    </source>
</evidence>
<gene>
    <name evidence="8" type="ORF">EV189_3481</name>
</gene>
<dbReference type="CDD" id="cd03467">
    <property type="entry name" value="Rieske"/>
    <property type="match status" value="1"/>
</dbReference>
<dbReference type="InterPro" id="IPR019251">
    <property type="entry name" value="DUF2231_TM"/>
</dbReference>
<dbReference type="GO" id="GO:0016705">
    <property type="term" value="F:oxidoreductase activity, acting on paired donors, with incorporation or reduction of molecular oxygen"/>
    <property type="evidence" value="ECO:0007669"/>
    <property type="project" value="UniProtKB-ARBA"/>
</dbReference>
<evidence type="ECO:0000256" key="6">
    <source>
        <dbReference type="ARBA" id="ARBA00038001"/>
    </source>
</evidence>
<dbReference type="AlphaFoldDB" id="A0A4Q7NAN5"/>
<feature type="domain" description="Rieske" evidence="7">
    <location>
        <begin position="188"/>
        <end position="287"/>
    </location>
</feature>
<keyword evidence="2" id="KW-0479">Metal-binding</keyword>
<evidence type="ECO:0000256" key="2">
    <source>
        <dbReference type="ARBA" id="ARBA00022723"/>
    </source>
</evidence>
<dbReference type="PROSITE" id="PS51296">
    <property type="entry name" value="RIESKE"/>
    <property type="match status" value="1"/>
</dbReference>
<accession>A0A4Q7NAN5</accession>
<organism evidence="8 9">
    <name type="scientific">Motilibacter rhizosphaerae</name>
    <dbReference type="NCBI Taxonomy" id="598652"/>
    <lineage>
        <taxon>Bacteria</taxon>
        <taxon>Bacillati</taxon>
        <taxon>Actinomycetota</taxon>
        <taxon>Actinomycetes</taxon>
        <taxon>Motilibacterales</taxon>
        <taxon>Motilibacteraceae</taxon>
        <taxon>Motilibacter</taxon>
    </lineage>
</organism>
<dbReference type="RefSeq" id="WP_130494220.1">
    <property type="nucleotide sequence ID" value="NZ_SGXD01000005.1"/>
</dbReference>
<dbReference type="GO" id="GO:0051537">
    <property type="term" value="F:2 iron, 2 sulfur cluster binding"/>
    <property type="evidence" value="ECO:0007669"/>
    <property type="project" value="UniProtKB-KW"/>
</dbReference>
<evidence type="ECO:0000313" key="9">
    <source>
        <dbReference type="Proteomes" id="UP000293638"/>
    </source>
</evidence>
<dbReference type="OrthoDB" id="9795104at2"/>
<comment type="similarity">
    <text evidence="6">Belongs to the bacterial ring-hydroxylating dioxygenase ferredoxin component family.</text>
</comment>
<dbReference type="GO" id="GO:0046872">
    <property type="term" value="F:metal ion binding"/>
    <property type="evidence" value="ECO:0007669"/>
    <property type="project" value="UniProtKB-KW"/>
</dbReference>
<dbReference type="SUPFAM" id="SSF50022">
    <property type="entry name" value="ISP domain"/>
    <property type="match status" value="1"/>
</dbReference>
<dbReference type="GO" id="GO:0004497">
    <property type="term" value="F:monooxygenase activity"/>
    <property type="evidence" value="ECO:0007669"/>
    <property type="project" value="UniProtKB-ARBA"/>
</dbReference>
<keyword evidence="4" id="KW-0411">Iron-sulfur</keyword>
<dbReference type="Pfam" id="PF00355">
    <property type="entry name" value="Rieske"/>
    <property type="match status" value="1"/>
</dbReference>
<comment type="cofactor">
    <cofactor evidence="5">
        <name>[2Fe-2S] cluster</name>
        <dbReference type="ChEBI" id="CHEBI:190135"/>
    </cofactor>
</comment>
<dbReference type="InterPro" id="IPR036922">
    <property type="entry name" value="Rieske_2Fe-2S_sf"/>
</dbReference>
<dbReference type="InterPro" id="IPR017941">
    <property type="entry name" value="Rieske_2Fe-2S"/>
</dbReference>
<keyword evidence="9" id="KW-1185">Reference proteome</keyword>
<evidence type="ECO:0000256" key="5">
    <source>
        <dbReference type="ARBA" id="ARBA00034078"/>
    </source>
</evidence>
<dbReference type="PANTHER" id="PTHR21496">
    <property type="entry name" value="FERREDOXIN-RELATED"/>
    <property type="match status" value="1"/>
</dbReference>
<proteinExistence type="inferred from homology"/>
<comment type="caution">
    <text evidence="8">The sequence shown here is derived from an EMBL/GenBank/DDBJ whole genome shotgun (WGS) entry which is preliminary data.</text>
</comment>
<evidence type="ECO:0000259" key="7">
    <source>
        <dbReference type="PROSITE" id="PS51296"/>
    </source>
</evidence>
<dbReference type="Pfam" id="PF09990">
    <property type="entry name" value="DUF2231"/>
    <property type="match status" value="1"/>
</dbReference>
<dbReference type="Proteomes" id="UP000293638">
    <property type="component" value="Unassembled WGS sequence"/>
</dbReference>
<name>A0A4Q7NAN5_9ACTN</name>